<dbReference type="InterPro" id="IPR051654">
    <property type="entry name" value="Meroterpenoid_MTases"/>
</dbReference>
<keyword evidence="2" id="KW-0949">S-adenosyl-L-methionine</keyword>
<dbReference type="GO" id="GO:0016740">
    <property type="term" value="F:transferase activity"/>
    <property type="evidence" value="ECO:0007669"/>
    <property type="project" value="UniProtKB-KW"/>
</dbReference>
<dbReference type="PANTHER" id="PTHR35897:SF1">
    <property type="entry name" value="METHYLTRANSFERASE AUSD"/>
    <property type="match status" value="1"/>
</dbReference>
<name>A0A0L6UAJ4_9BASI</name>
<dbReference type="STRING" id="27349.A0A0L6UAJ4"/>
<keyword evidence="5" id="KW-1185">Reference proteome</keyword>
<organism evidence="4 5">
    <name type="scientific">Puccinia sorghi</name>
    <dbReference type="NCBI Taxonomy" id="27349"/>
    <lineage>
        <taxon>Eukaryota</taxon>
        <taxon>Fungi</taxon>
        <taxon>Dikarya</taxon>
        <taxon>Basidiomycota</taxon>
        <taxon>Pucciniomycotina</taxon>
        <taxon>Pucciniomycetes</taxon>
        <taxon>Pucciniales</taxon>
        <taxon>Pucciniaceae</taxon>
        <taxon>Puccinia</taxon>
    </lineage>
</organism>
<dbReference type="PANTHER" id="PTHR35897">
    <property type="entry name" value="METHYLTRANSFERASE AUSD"/>
    <property type="match status" value="1"/>
</dbReference>
<evidence type="ECO:0000313" key="4">
    <source>
        <dbReference type="EMBL" id="KNZ45282.1"/>
    </source>
</evidence>
<evidence type="ECO:0000313" key="5">
    <source>
        <dbReference type="Proteomes" id="UP000037035"/>
    </source>
</evidence>
<dbReference type="Proteomes" id="UP000037035">
    <property type="component" value="Unassembled WGS sequence"/>
</dbReference>
<dbReference type="EMBL" id="LAVV01013827">
    <property type="protein sequence ID" value="KNZ45282.1"/>
    <property type="molecule type" value="Genomic_DNA"/>
</dbReference>
<dbReference type="OrthoDB" id="2094832at2759"/>
<proteinExistence type="predicted"/>
<feature type="region of interest" description="Disordered" evidence="3">
    <location>
        <begin position="1"/>
        <end position="23"/>
    </location>
</feature>
<evidence type="ECO:0000256" key="2">
    <source>
        <dbReference type="ARBA" id="ARBA00022691"/>
    </source>
</evidence>
<evidence type="ECO:0000256" key="1">
    <source>
        <dbReference type="ARBA" id="ARBA00022679"/>
    </source>
</evidence>
<keyword evidence="1" id="KW-0808">Transferase</keyword>
<reference evidence="4 5" key="1">
    <citation type="submission" date="2015-08" db="EMBL/GenBank/DDBJ databases">
        <title>Next Generation Sequencing and Analysis of the Genome of Puccinia sorghi L Schw, the Causal Agent of Maize Common Rust.</title>
        <authorList>
            <person name="Rochi L."/>
            <person name="Burguener G."/>
            <person name="Darino M."/>
            <person name="Turjanski A."/>
            <person name="Kreff E."/>
            <person name="Dieguez M.J."/>
            <person name="Sacco F."/>
        </authorList>
    </citation>
    <scope>NUCLEOTIDE SEQUENCE [LARGE SCALE GENOMIC DNA]</scope>
    <source>
        <strain evidence="4 5">RO10H11247</strain>
    </source>
</reference>
<dbReference type="VEuPathDB" id="FungiDB:VP01_82g4"/>
<gene>
    <name evidence="4" type="ORF">VP01_82g4</name>
</gene>
<dbReference type="AlphaFoldDB" id="A0A0L6UAJ4"/>
<comment type="caution">
    <text evidence="4">The sequence shown here is derived from an EMBL/GenBank/DDBJ whole genome shotgun (WGS) entry which is preliminary data.</text>
</comment>
<protein>
    <submittedName>
        <fullName evidence="4">Uncharacterized protein</fullName>
    </submittedName>
</protein>
<evidence type="ECO:0000256" key="3">
    <source>
        <dbReference type="SAM" id="MobiDB-lite"/>
    </source>
</evidence>
<sequence length="402" mass="45604">MATTPANTGDLGKPNNQALTHDPPGMIIHKHADYRPLGFAGKVEKVAPMTSGASHIKLGSDSQKNSQITAHKEVYTKMSIIMKLPSPPEGSKPVYPLDKPSLTRQLNFFKSTTGIEDDEKLKVHICRIQEQIYELFPFPCAWNFDFVRGKVVNNPMYQDVIESAKNQAVPQKIFVDFGANVGSDLRQVVNDGWKREDVLAIDVLPGRHLLLLLHNLTSILARRLYIPEWIELGKELFVGLESPIPYFIGNIFDPQVFDPNKPPEPLGEPLDLFALKDLNVLKGRVTVISADFMFHLFGEKDQERLAEYFALLLSNQPGSSIFGLQRGSENAGIQKLPYAAEAHWYGHSAEVRISWKSLWEKHFDPTTVKITTEVRESQEQTQYEYIHGNRKVLWLYWSVIRI</sequence>
<accession>A0A0L6UAJ4</accession>